<keyword evidence="6 8" id="KW-0472">Membrane</keyword>
<dbReference type="PANTHER" id="PTHR43029:SF10">
    <property type="entry name" value="AMMONIUM TRANSPORTER MEP2"/>
    <property type="match status" value="1"/>
</dbReference>
<feature type="transmembrane region" description="Helical" evidence="8">
    <location>
        <begin position="253"/>
        <end position="274"/>
    </location>
</feature>
<dbReference type="InterPro" id="IPR001905">
    <property type="entry name" value="Ammonium_transpt"/>
</dbReference>
<feature type="transmembrane region" description="Helical" evidence="8">
    <location>
        <begin position="220"/>
        <end position="241"/>
    </location>
</feature>
<evidence type="ECO:0000256" key="9">
    <source>
        <dbReference type="SAM" id="SignalP"/>
    </source>
</evidence>
<feature type="signal peptide" evidence="9">
    <location>
        <begin position="1"/>
        <end position="29"/>
    </location>
</feature>
<feature type="transmembrane region" description="Helical" evidence="8">
    <location>
        <begin position="338"/>
        <end position="361"/>
    </location>
</feature>
<feature type="transmembrane region" description="Helical" evidence="8">
    <location>
        <begin position="150"/>
        <end position="172"/>
    </location>
</feature>
<feature type="transmembrane region" description="Helical" evidence="8">
    <location>
        <begin position="286"/>
        <end position="307"/>
    </location>
</feature>
<feature type="transmembrane region" description="Helical" evidence="8">
    <location>
        <begin position="89"/>
        <end position="109"/>
    </location>
</feature>
<dbReference type="RefSeq" id="WP_163462421.1">
    <property type="nucleotide sequence ID" value="NZ_JAAAMG010000004.1"/>
</dbReference>
<evidence type="ECO:0000259" key="10">
    <source>
        <dbReference type="Pfam" id="PF00909"/>
    </source>
</evidence>
<evidence type="ECO:0000256" key="2">
    <source>
        <dbReference type="ARBA" id="ARBA00005887"/>
    </source>
</evidence>
<keyword evidence="3 8" id="KW-0813">Transport</keyword>
<evidence type="ECO:0000256" key="4">
    <source>
        <dbReference type="ARBA" id="ARBA00022692"/>
    </source>
</evidence>
<feature type="domain" description="Ammonium transporter AmtB-like" evidence="10">
    <location>
        <begin position="56"/>
        <end position="463"/>
    </location>
</feature>
<dbReference type="AlphaFoldDB" id="A0A6N9SZK9"/>
<feature type="transmembrane region" description="Helical" evidence="8">
    <location>
        <begin position="314"/>
        <end position="332"/>
    </location>
</feature>
<dbReference type="PANTHER" id="PTHR43029">
    <property type="entry name" value="AMMONIUM TRANSPORTER MEP2"/>
    <property type="match status" value="1"/>
</dbReference>
<dbReference type="PROSITE" id="PS51257">
    <property type="entry name" value="PROKAR_LIPOPROTEIN"/>
    <property type="match status" value="1"/>
</dbReference>
<keyword evidence="9" id="KW-0732">Signal</keyword>
<keyword evidence="12" id="KW-1185">Reference proteome</keyword>
<dbReference type="InterPro" id="IPR029020">
    <property type="entry name" value="Ammonium/urea_transptr"/>
</dbReference>
<comment type="subcellular location">
    <subcellularLocation>
        <location evidence="8">Cell membrane</location>
        <topology evidence="8">Multi-pass membrane protein</topology>
    </subcellularLocation>
    <subcellularLocation>
        <location evidence="1">Membrane</location>
        <topology evidence="1">Multi-pass membrane protein</topology>
    </subcellularLocation>
</comment>
<feature type="transmembrane region" description="Helical" evidence="8">
    <location>
        <begin position="411"/>
        <end position="435"/>
    </location>
</feature>
<proteinExistence type="inferred from homology"/>
<keyword evidence="7 8" id="KW-0924">Ammonia transport</keyword>
<gene>
    <name evidence="11" type="primary">amt</name>
    <name evidence="11" type="ORF">GTK09_07395</name>
</gene>
<feature type="transmembrane region" description="Helical" evidence="8">
    <location>
        <begin position="373"/>
        <end position="391"/>
    </location>
</feature>
<dbReference type="InterPro" id="IPR018047">
    <property type="entry name" value="Ammonium_transpt_CS"/>
</dbReference>
<evidence type="ECO:0000256" key="8">
    <source>
        <dbReference type="RuleBase" id="RU362002"/>
    </source>
</evidence>
<reference evidence="11 12" key="1">
    <citation type="submission" date="2020-01" db="EMBL/GenBank/DDBJ databases">
        <title>Jiella pacifica sp. nov.</title>
        <authorList>
            <person name="Xue Z."/>
            <person name="Zhu S."/>
            <person name="Chen J."/>
            <person name="Yang J."/>
        </authorList>
    </citation>
    <scope>NUCLEOTIDE SEQUENCE [LARGE SCALE GENOMIC DNA]</scope>
    <source>
        <strain evidence="11 12">40Bstr34</strain>
    </source>
</reference>
<dbReference type="Pfam" id="PF00909">
    <property type="entry name" value="Ammonium_transp"/>
    <property type="match status" value="1"/>
</dbReference>
<evidence type="ECO:0000256" key="1">
    <source>
        <dbReference type="ARBA" id="ARBA00004141"/>
    </source>
</evidence>
<comment type="caution">
    <text evidence="11">The sequence shown here is derived from an EMBL/GenBank/DDBJ whole genome shotgun (WGS) entry which is preliminary data.</text>
</comment>
<organism evidence="11 12">
    <name type="scientific">Jiella pacifica</name>
    <dbReference type="NCBI Taxonomy" id="2696469"/>
    <lineage>
        <taxon>Bacteria</taxon>
        <taxon>Pseudomonadati</taxon>
        <taxon>Pseudomonadota</taxon>
        <taxon>Alphaproteobacteria</taxon>
        <taxon>Hyphomicrobiales</taxon>
        <taxon>Aurantimonadaceae</taxon>
        <taxon>Jiella</taxon>
    </lineage>
</organism>
<dbReference type="Proteomes" id="UP000469011">
    <property type="component" value="Unassembled WGS sequence"/>
</dbReference>
<protein>
    <recommendedName>
        <fullName evidence="8">Ammonium transporter</fullName>
    </recommendedName>
</protein>
<dbReference type="EMBL" id="JAAAMG010000004">
    <property type="protein sequence ID" value="NDW04251.1"/>
    <property type="molecule type" value="Genomic_DNA"/>
</dbReference>
<feature type="transmembrane region" description="Helical" evidence="8">
    <location>
        <begin position="55"/>
        <end position="77"/>
    </location>
</feature>
<dbReference type="NCBIfam" id="TIGR00836">
    <property type="entry name" value="amt"/>
    <property type="match status" value="1"/>
</dbReference>
<feature type="chain" id="PRO_5026702067" description="Ammonium transporter" evidence="9">
    <location>
        <begin position="30"/>
        <end position="465"/>
    </location>
</feature>
<keyword evidence="5 8" id="KW-1133">Transmembrane helix</keyword>
<evidence type="ECO:0000256" key="3">
    <source>
        <dbReference type="ARBA" id="ARBA00022448"/>
    </source>
</evidence>
<dbReference type="SUPFAM" id="SSF111352">
    <property type="entry name" value="Ammonium transporter"/>
    <property type="match status" value="1"/>
</dbReference>
<comment type="similarity">
    <text evidence="2 8">Belongs to the ammonia transporter channel (TC 1.A.11.2) family.</text>
</comment>
<evidence type="ECO:0000256" key="6">
    <source>
        <dbReference type="ARBA" id="ARBA00023136"/>
    </source>
</evidence>
<evidence type="ECO:0000256" key="7">
    <source>
        <dbReference type="ARBA" id="ARBA00023177"/>
    </source>
</evidence>
<sequence length="465" mass="48106">MRPFFNARTLAATGLGLGALALACDPSFAQDAQATASAATDAAAPAASTVDKGDVAWMMTATLLVLFMTMPGLALFYGGLVRAKNMLSILMQCTIITGVVMIVWTLWGYSFAFGGGTSYFWGGFGKLFLSGVTVDSKSATFTDGVEIPEYLFIVFQMTFAVITPALIVGAFAERIKFSAVILFTILWVTFVYFPVAHMVWDGSGLIFNGVLSGGVGALDFAGGTVVHINAGIAALIGCMFVGKRNGLGKDIMAPHSMTLTMVGASILWVGWFGFNAGSNLESTSAAVLAMVNTFTATAGALVAWCVIESMMRGKASMLGAASGIVAGLVAVTPACGTIGPVGAIVLGAIASGVCYFFVSVVKNALKYDDSLDVFGIHGVGGIVGAIGTGIFTSTSLGGIGYAEGVTMGAQVWAQIVAILITVVWCGIGSAIFFAITKALVGLRPTMEEEREGLDLIYHGEAAYHS</sequence>
<evidence type="ECO:0000313" key="12">
    <source>
        <dbReference type="Proteomes" id="UP000469011"/>
    </source>
</evidence>
<name>A0A6N9SZK9_9HYPH</name>
<accession>A0A6N9SZK9</accession>
<keyword evidence="4 8" id="KW-0812">Transmembrane</keyword>
<dbReference type="GO" id="GO:0008519">
    <property type="term" value="F:ammonium channel activity"/>
    <property type="evidence" value="ECO:0007669"/>
    <property type="project" value="InterPro"/>
</dbReference>
<dbReference type="InterPro" id="IPR024041">
    <property type="entry name" value="NH4_transpt_AmtB-like_dom"/>
</dbReference>
<dbReference type="GO" id="GO:0005886">
    <property type="term" value="C:plasma membrane"/>
    <property type="evidence" value="ECO:0007669"/>
    <property type="project" value="UniProtKB-SubCell"/>
</dbReference>
<dbReference type="Gene3D" id="1.10.3430.10">
    <property type="entry name" value="Ammonium transporter AmtB like domains"/>
    <property type="match status" value="1"/>
</dbReference>
<evidence type="ECO:0000256" key="5">
    <source>
        <dbReference type="ARBA" id="ARBA00022989"/>
    </source>
</evidence>
<evidence type="ECO:0000313" key="11">
    <source>
        <dbReference type="EMBL" id="NDW04251.1"/>
    </source>
</evidence>
<feature type="transmembrane region" description="Helical" evidence="8">
    <location>
        <begin position="179"/>
        <end position="200"/>
    </location>
</feature>
<dbReference type="PROSITE" id="PS01219">
    <property type="entry name" value="AMMONIUM_TRANSP"/>
    <property type="match status" value="1"/>
</dbReference>